<sequence length="131" mass="14570">MGQEMLAAYQELTVYQIAFEASMKLFWLLPKESMEEWNSPCQKLVESSQMVCASLAEAWGKRRYHEAFIAKLSEAETKAAAVQTWLAFAVECGYVKADEGLAHSDCYGGILAGIGELIENAEAWLVEEIPV</sequence>
<name>A0A6M0RY35_9CYAN</name>
<organism evidence="1 2">
    <name type="scientific">Adonisia turfae CCMR0081</name>
    <dbReference type="NCBI Taxonomy" id="2292702"/>
    <lineage>
        <taxon>Bacteria</taxon>
        <taxon>Bacillati</taxon>
        <taxon>Cyanobacteriota</taxon>
        <taxon>Adonisia</taxon>
        <taxon>Adonisia turfae</taxon>
    </lineage>
</organism>
<dbReference type="NCBIfam" id="TIGR02436">
    <property type="entry name" value="four helix bundle protein"/>
    <property type="match status" value="1"/>
</dbReference>
<dbReference type="EMBL" id="QXHD01000004">
    <property type="protein sequence ID" value="NEZ61109.1"/>
    <property type="molecule type" value="Genomic_DNA"/>
</dbReference>
<evidence type="ECO:0000313" key="1">
    <source>
        <dbReference type="EMBL" id="NEZ61109.1"/>
    </source>
</evidence>
<reference evidence="1 2" key="1">
    <citation type="journal article" date="2020" name="Microb. Ecol.">
        <title>Ecogenomics of the Marine Benthic Filamentous Cyanobacterium Adonisia.</title>
        <authorList>
            <person name="Walter J.M."/>
            <person name="Coutinho F.H."/>
            <person name="Leomil L."/>
            <person name="Hargreaves P.I."/>
            <person name="Campeao M.E."/>
            <person name="Vieira V.V."/>
            <person name="Silva B.S."/>
            <person name="Fistarol G.O."/>
            <person name="Salomon P.S."/>
            <person name="Sawabe T."/>
            <person name="Mino S."/>
            <person name="Hosokawa M."/>
            <person name="Miyashita H."/>
            <person name="Maruyama F."/>
            <person name="van Verk M.C."/>
            <person name="Dutilh B.E."/>
            <person name="Thompson C.C."/>
            <person name="Thompson F.L."/>
        </authorList>
    </citation>
    <scope>NUCLEOTIDE SEQUENCE [LARGE SCALE GENOMIC DNA]</scope>
    <source>
        <strain evidence="1 2">CCMR0081</strain>
    </source>
</reference>
<proteinExistence type="predicted"/>
<keyword evidence="2" id="KW-1185">Reference proteome</keyword>
<comment type="caution">
    <text evidence="1">The sequence shown here is derived from an EMBL/GenBank/DDBJ whole genome shotgun (WGS) entry which is preliminary data.</text>
</comment>
<dbReference type="Pfam" id="PF05635">
    <property type="entry name" value="23S_rRNA_IVP"/>
    <property type="match status" value="1"/>
</dbReference>
<dbReference type="AlphaFoldDB" id="A0A6M0RY35"/>
<dbReference type="RefSeq" id="WP_163703351.1">
    <property type="nucleotide sequence ID" value="NZ_QXHD01000004.1"/>
</dbReference>
<accession>A0A6M0RY35</accession>
<gene>
    <name evidence="1" type="ORF">DXZ20_36835</name>
</gene>
<dbReference type="Proteomes" id="UP000481033">
    <property type="component" value="Unassembled WGS sequence"/>
</dbReference>
<dbReference type="InterPro" id="IPR036583">
    <property type="entry name" value="23S_rRNA_IVS_sf"/>
</dbReference>
<dbReference type="SUPFAM" id="SSF158446">
    <property type="entry name" value="IVS-encoded protein-like"/>
    <property type="match status" value="1"/>
</dbReference>
<evidence type="ECO:0000313" key="2">
    <source>
        <dbReference type="Proteomes" id="UP000481033"/>
    </source>
</evidence>
<protein>
    <submittedName>
        <fullName evidence="1">Four helix bundle protein</fullName>
    </submittedName>
</protein>
<dbReference type="InterPro" id="IPR012657">
    <property type="entry name" value="23S_rRNA-intervening_sequence"/>
</dbReference>
<dbReference type="Gene3D" id="1.20.1440.60">
    <property type="entry name" value="23S rRNA-intervening sequence"/>
    <property type="match status" value="1"/>
</dbReference>